<dbReference type="PATRIC" id="fig|1288963.3.peg.1521"/>
<dbReference type="EMBL" id="AQHR01000044">
    <property type="protein sequence ID" value="EON77989.1"/>
    <property type="molecule type" value="Genomic_DNA"/>
</dbReference>
<evidence type="ECO:0000313" key="3">
    <source>
        <dbReference type="Proteomes" id="UP000013909"/>
    </source>
</evidence>
<dbReference type="InterPro" id="IPR015797">
    <property type="entry name" value="NUDIX_hydrolase-like_dom_sf"/>
</dbReference>
<evidence type="ECO:0000313" key="2">
    <source>
        <dbReference type="EMBL" id="EON77989.1"/>
    </source>
</evidence>
<feature type="domain" description="Nudix hydrolase" evidence="1">
    <location>
        <begin position="11"/>
        <end position="142"/>
    </location>
</feature>
<dbReference type="PROSITE" id="PS51462">
    <property type="entry name" value="NUDIX"/>
    <property type="match status" value="1"/>
</dbReference>
<accession>R7ZVE4</accession>
<dbReference type="InterPro" id="IPR054105">
    <property type="entry name" value="WHD_NrtR"/>
</dbReference>
<reference evidence="2 3" key="1">
    <citation type="submission" date="2013-02" db="EMBL/GenBank/DDBJ databases">
        <title>A novel strain isolated from Lonar lake, Maharashtra, India.</title>
        <authorList>
            <person name="Singh A."/>
        </authorList>
    </citation>
    <scope>NUCLEOTIDE SEQUENCE [LARGE SCALE GENOMIC DNA]</scope>
    <source>
        <strain evidence="2 3">AK24</strain>
    </source>
</reference>
<dbReference type="Proteomes" id="UP000013909">
    <property type="component" value="Unassembled WGS sequence"/>
</dbReference>
<dbReference type="PANTHER" id="PTHR43736:SF4">
    <property type="entry name" value="SLR1690 PROTEIN"/>
    <property type="match status" value="1"/>
</dbReference>
<gene>
    <name evidence="2" type="ORF">ADIS_1528</name>
</gene>
<dbReference type="InterPro" id="IPR036390">
    <property type="entry name" value="WH_DNA-bd_sf"/>
</dbReference>
<comment type="caution">
    <text evidence="2">The sequence shown here is derived from an EMBL/GenBank/DDBJ whole genome shotgun (WGS) entry which is preliminary data.</text>
</comment>
<name>R7ZVE4_9BACT</name>
<dbReference type="PANTHER" id="PTHR43736">
    <property type="entry name" value="ADP-RIBOSE PYROPHOSPHATASE"/>
    <property type="match status" value="1"/>
</dbReference>
<dbReference type="OrthoDB" id="9786141at2"/>
<evidence type="ECO:0000259" key="1">
    <source>
        <dbReference type="PROSITE" id="PS51462"/>
    </source>
</evidence>
<dbReference type="Pfam" id="PF21906">
    <property type="entry name" value="WHD_NrtR"/>
    <property type="match status" value="1"/>
</dbReference>
<sequence>MIEYSNQTRMLVSVDCVVIGFDGEDYKLLLIQRGFEPEKDKWSLMGGFLQPSESLDEAAQRILFELTGLRNVYMEQLHAFSHPNRDPVERVIGMTYFALIDIKQYAKQLCDHFQPNWFKMKSLPALIFDHQNMVDLTLKQLRYKAALHPILFELLPKKFTLPQLQILYEGLYDIPIDKRNFSRKVLSTGIISRKQEKDKSKSKKGAYFYTLNQESYHAQFQRVLNFIPKNEIPPSVESDQKDRAVLLEG</sequence>
<dbReference type="InterPro" id="IPR000086">
    <property type="entry name" value="NUDIX_hydrolase_dom"/>
</dbReference>
<dbReference type="SUPFAM" id="SSF55811">
    <property type="entry name" value="Nudix"/>
    <property type="match status" value="1"/>
</dbReference>
<dbReference type="AlphaFoldDB" id="R7ZVE4"/>
<dbReference type="STRING" id="1232681.ADIS_1528"/>
<dbReference type="InterPro" id="IPR036388">
    <property type="entry name" value="WH-like_DNA-bd_sf"/>
</dbReference>
<organism evidence="2 3">
    <name type="scientific">Lunatimonas lonarensis</name>
    <dbReference type="NCBI Taxonomy" id="1232681"/>
    <lineage>
        <taxon>Bacteria</taxon>
        <taxon>Pseudomonadati</taxon>
        <taxon>Bacteroidota</taxon>
        <taxon>Cytophagia</taxon>
        <taxon>Cytophagales</taxon>
        <taxon>Cyclobacteriaceae</taxon>
    </lineage>
</organism>
<proteinExistence type="predicted"/>
<dbReference type="RefSeq" id="WP_010853671.1">
    <property type="nucleotide sequence ID" value="NZ_AQHR01000044.1"/>
</dbReference>
<dbReference type="CDD" id="cd18873">
    <property type="entry name" value="NUDIX_NadM_like"/>
    <property type="match status" value="1"/>
</dbReference>
<dbReference type="Gene3D" id="3.90.79.10">
    <property type="entry name" value="Nucleoside Triphosphate Pyrophosphohydrolase"/>
    <property type="match status" value="1"/>
</dbReference>
<keyword evidence="3" id="KW-1185">Reference proteome</keyword>
<dbReference type="Pfam" id="PF00293">
    <property type="entry name" value="NUDIX"/>
    <property type="match status" value="1"/>
</dbReference>
<protein>
    <submittedName>
        <fullName evidence="2">Putative Nudix-like regulator</fullName>
    </submittedName>
</protein>
<dbReference type="Gene3D" id="1.10.10.10">
    <property type="entry name" value="Winged helix-like DNA-binding domain superfamily/Winged helix DNA-binding domain"/>
    <property type="match status" value="1"/>
</dbReference>
<dbReference type="SUPFAM" id="SSF46785">
    <property type="entry name" value="Winged helix' DNA-binding domain"/>
    <property type="match status" value="1"/>
</dbReference>